<dbReference type="WBParaSite" id="mrna-Wban_05163">
    <property type="protein sequence ID" value="mrna-Wban_05163"/>
    <property type="gene ID" value="Wban_05163"/>
</dbReference>
<organism evidence="2 3">
    <name type="scientific">Wuchereria bancrofti</name>
    <dbReference type="NCBI Taxonomy" id="6293"/>
    <lineage>
        <taxon>Eukaryota</taxon>
        <taxon>Metazoa</taxon>
        <taxon>Ecdysozoa</taxon>
        <taxon>Nematoda</taxon>
        <taxon>Chromadorea</taxon>
        <taxon>Rhabditida</taxon>
        <taxon>Spirurina</taxon>
        <taxon>Spiruromorpha</taxon>
        <taxon>Filarioidea</taxon>
        <taxon>Onchocercidae</taxon>
        <taxon>Wuchereria</taxon>
    </lineage>
</organism>
<dbReference type="AlphaFoldDB" id="A0AAF5PT33"/>
<reference evidence="2" key="2">
    <citation type="journal article" date="2016" name="Mol. Ecol.">
        <title>Population genomics of the filarial nematode parasite Wuchereria bancrofti from mosquitoes.</title>
        <authorList>
            <person name="Small S.T."/>
            <person name="Reimer L.J."/>
            <person name="Tisch D.J."/>
            <person name="King C.L."/>
            <person name="Christensen B.M."/>
            <person name="Siba P.M."/>
            <person name="Kazura J.W."/>
            <person name="Serre D."/>
            <person name="Zimmerman P.A."/>
        </authorList>
    </citation>
    <scope>NUCLEOTIDE SEQUENCE</scope>
    <source>
        <strain evidence="2">pt0022</strain>
    </source>
</reference>
<feature type="domain" description="Ground-like" evidence="1">
    <location>
        <begin position="225"/>
        <end position="294"/>
    </location>
</feature>
<evidence type="ECO:0000259" key="1">
    <source>
        <dbReference type="Pfam" id="PF04155"/>
    </source>
</evidence>
<evidence type="ECO:0000313" key="3">
    <source>
        <dbReference type="WBParaSite" id="mrna-Wban_05163"/>
    </source>
</evidence>
<proteinExistence type="predicted"/>
<protein>
    <submittedName>
        <fullName evidence="3">Ground-like domain-containing protein</fullName>
    </submittedName>
</protein>
<evidence type="ECO:0000313" key="2">
    <source>
        <dbReference type="Proteomes" id="UP000093561"/>
    </source>
</evidence>
<dbReference type="InterPro" id="IPR007284">
    <property type="entry name" value="Ground-like_dom"/>
</dbReference>
<accession>A0AAF5PT33</accession>
<reference evidence="3" key="3">
    <citation type="submission" date="2024-02" db="UniProtKB">
        <authorList>
            <consortium name="WormBaseParasite"/>
        </authorList>
    </citation>
    <scope>IDENTIFICATION</scope>
    <source>
        <strain evidence="3">pt0022</strain>
    </source>
</reference>
<name>A0AAF5PT33_WUCBA</name>
<sequence length="298" mass="33939">MRSCREMKQIVILFKCILLIPSYDTIFFDCCFMLKFPELCETLCNNHANLFSLQPTISSTIYATPPFPFPPTTTAQIYQINSLSEPISSVYAMQQLPPHYASQPLQQPYIPPMSLQVMPQSQYGRLPAQQSIPLNVRAQSSSSVLPYKEQRPNFAQQTIKQSRKKSKFGSSARNRLHFAQKEESIKDEEVADFLDAIEEFHNQTLQIHESMKSIPVSSLIITGDSGCNDNKLEIIMLENIGKDLNTTKKKIQLAAEAQFDGHFNVICSKDDFSFLTNTELFCQATKDDISCYAYRLYL</sequence>
<dbReference type="Proteomes" id="UP000093561">
    <property type="component" value="Unassembled WGS sequence"/>
</dbReference>
<reference evidence="2" key="1">
    <citation type="submission" date="2015-03" db="EMBL/GenBank/DDBJ databases">
        <title>Wuchereria bancrofti Genome Sequencing Papua New Guinea Strain.</title>
        <authorList>
            <person name="Small S.T."/>
            <person name="Serre D."/>
            <person name="Zimmerman P.A."/>
        </authorList>
    </citation>
    <scope>NUCLEOTIDE SEQUENCE [LARGE SCALE GENOMIC DNA]</scope>
    <source>
        <strain evidence="2">pt0022</strain>
    </source>
</reference>
<dbReference type="Pfam" id="PF04155">
    <property type="entry name" value="Ground-like"/>
    <property type="match status" value="1"/>
</dbReference>